<sequence>MSITALKNLLLNRSPPPRRSSSFTPPPSIPASTILPIYATYHSKPSSSSSHSSTTPPPSPVEKESSSSFPTFGRKSRITISPRLISDATIGLSDGLTVPFALTAGLSALGDTKTVIYGGLAELIAGAISMGLGGYLGARSEADSYKETQSLLTTQLLSSPNALQSALTEALAPLHLSESVLSQVTTLRRDNEEETVNFILKLQDNFSSPRPTAEVFLSALTIAAGYFFGGLLPLIPYFVVKKLTTALYVSVGVMAVALFLFGYVKTAAVVGFGTGERRGKCFVGGAQMVVVGGMAAGAAMGLVKGFAAVGVA</sequence>
<evidence type="ECO:0000313" key="9">
    <source>
        <dbReference type="Proteomes" id="UP001302126"/>
    </source>
</evidence>
<comment type="similarity">
    <text evidence="2">Belongs to the CCC1 family.</text>
</comment>
<keyword evidence="5 7" id="KW-0472">Membrane</keyword>
<feature type="transmembrane region" description="Helical" evidence="7">
    <location>
        <begin position="246"/>
        <end position="270"/>
    </location>
</feature>
<evidence type="ECO:0000256" key="3">
    <source>
        <dbReference type="ARBA" id="ARBA00022692"/>
    </source>
</evidence>
<feature type="transmembrane region" description="Helical" evidence="7">
    <location>
        <begin position="282"/>
        <end position="303"/>
    </location>
</feature>
<reference evidence="8" key="1">
    <citation type="journal article" date="2023" name="Mol. Phylogenet. Evol.">
        <title>Genome-scale phylogeny and comparative genomics of the fungal order Sordariales.</title>
        <authorList>
            <person name="Hensen N."/>
            <person name="Bonometti L."/>
            <person name="Westerberg I."/>
            <person name="Brannstrom I.O."/>
            <person name="Guillou S."/>
            <person name="Cros-Aarteil S."/>
            <person name="Calhoun S."/>
            <person name="Haridas S."/>
            <person name="Kuo A."/>
            <person name="Mondo S."/>
            <person name="Pangilinan J."/>
            <person name="Riley R."/>
            <person name="LaButti K."/>
            <person name="Andreopoulos B."/>
            <person name="Lipzen A."/>
            <person name="Chen C."/>
            <person name="Yan M."/>
            <person name="Daum C."/>
            <person name="Ng V."/>
            <person name="Clum A."/>
            <person name="Steindorff A."/>
            <person name="Ohm R.A."/>
            <person name="Martin F."/>
            <person name="Silar P."/>
            <person name="Natvig D.O."/>
            <person name="Lalanne C."/>
            <person name="Gautier V."/>
            <person name="Ament-Velasquez S.L."/>
            <person name="Kruys A."/>
            <person name="Hutchinson M.I."/>
            <person name="Powell A.J."/>
            <person name="Barry K."/>
            <person name="Miller A.N."/>
            <person name="Grigoriev I.V."/>
            <person name="Debuchy R."/>
            <person name="Gladieux P."/>
            <person name="Hiltunen Thoren M."/>
            <person name="Johannesson H."/>
        </authorList>
    </citation>
    <scope>NUCLEOTIDE SEQUENCE</scope>
    <source>
        <strain evidence="8">PSN309</strain>
    </source>
</reference>
<feature type="transmembrane region" description="Helical" evidence="7">
    <location>
        <begin position="84"/>
        <end position="109"/>
    </location>
</feature>
<evidence type="ECO:0000256" key="4">
    <source>
        <dbReference type="ARBA" id="ARBA00022989"/>
    </source>
</evidence>
<evidence type="ECO:0000256" key="1">
    <source>
        <dbReference type="ARBA" id="ARBA00004127"/>
    </source>
</evidence>
<reference evidence="8" key="2">
    <citation type="submission" date="2023-05" db="EMBL/GenBank/DDBJ databases">
        <authorList>
            <consortium name="Lawrence Berkeley National Laboratory"/>
            <person name="Steindorff A."/>
            <person name="Hensen N."/>
            <person name="Bonometti L."/>
            <person name="Westerberg I."/>
            <person name="Brannstrom I.O."/>
            <person name="Guillou S."/>
            <person name="Cros-Aarteil S."/>
            <person name="Calhoun S."/>
            <person name="Haridas S."/>
            <person name="Kuo A."/>
            <person name="Mondo S."/>
            <person name="Pangilinan J."/>
            <person name="Riley R."/>
            <person name="Labutti K."/>
            <person name="Andreopoulos B."/>
            <person name="Lipzen A."/>
            <person name="Chen C."/>
            <person name="Yanf M."/>
            <person name="Daum C."/>
            <person name="Ng V."/>
            <person name="Clum A."/>
            <person name="Ohm R."/>
            <person name="Martin F."/>
            <person name="Silar P."/>
            <person name="Natvig D."/>
            <person name="Lalanne C."/>
            <person name="Gautier V."/>
            <person name="Ament-Velasquez S.L."/>
            <person name="Kruys A."/>
            <person name="Hutchinson M.I."/>
            <person name="Powell A.J."/>
            <person name="Barry K."/>
            <person name="Miller A.N."/>
            <person name="Grigoriev I.V."/>
            <person name="Debuchy R."/>
            <person name="Gladieux P."/>
            <person name="Thoren M.H."/>
            <person name="Johannesson H."/>
        </authorList>
    </citation>
    <scope>NUCLEOTIDE SEQUENCE</scope>
    <source>
        <strain evidence="8">PSN309</strain>
    </source>
</reference>
<keyword evidence="4 7" id="KW-1133">Transmembrane helix</keyword>
<dbReference type="Proteomes" id="UP001302126">
    <property type="component" value="Unassembled WGS sequence"/>
</dbReference>
<evidence type="ECO:0000256" key="7">
    <source>
        <dbReference type="SAM" id="Phobius"/>
    </source>
</evidence>
<dbReference type="InterPro" id="IPR008217">
    <property type="entry name" value="Ccc1_fam"/>
</dbReference>
<dbReference type="GO" id="GO:0030026">
    <property type="term" value="P:intracellular manganese ion homeostasis"/>
    <property type="evidence" value="ECO:0007669"/>
    <property type="project" value="InterPro"/>
</dbReference>
<dbReference type="AlphaFoldDB" id="A0AAN7ADD5"/>
<proteinExistence type="inferred from homology"/>
<evidence type="ECO:0000256" key="6">
    <source>
        <dbReference type="SAM" id="MobiDB-lite"/>
    </source>
</evidence>
<accession>A0AAN7ADD5</accession>
<name>A0AAN7ADD5_9PEZI</name>
<dbReference type="GO" id="GO:0012505">
    <property type="term" value="C:endomembrane system"/>
    <property type="evidence" value="ECO:0007669"/>
    <property type="project" value="UniProtKB-SubCell"/>
</dbReference>
<dbReference type="Pfam" id="PF01988">
    <property type="entry name" value="VIT1"/>
    <property type="match status" value="1"/>
</dbReference>
<evidence type="ECO:0000256" key="2">
    <source>
        <dbReference type="ARBA" id="ARBA00007049"/>
    </source>
</evidence>
<gene>
    <name evidence="8" type="ORF">QBC35DRAFT_518479</name>
</gene>
<organism evidence="8 9">
    <name type="scientific">Podospora australis</name>
    <dbReference type="NCBI Taxonomy" id="1536484"/>
    <lineage>
        <taxon>Eukaryota</taxon>
        <taxon>Fungi</taxon>
        <taxon>Dikarya</taxon>
        <taxon>Ascomycota</taxon>
        <taxon>Pezizomycotina</taxon>
        <taxon>Sordariomycetes</taxon>
        <taxon>Sordariomycetidae</taxon>
        <taxon>Sordariales</taxon>
        <taxon>Podosporaceae</taxon>
        <taxon>Podospora</taxon>
    </lineage>
</organism>
<dbReference type="GO" id="GO:0005384">
    <property type="term" value="F:manganese ion transmembrane transporter activity"/>
    <property type="evidence" value="ECO:0007669"/>
    <property type="project" value="InterPro"/>
</dbReference>
<comment type="caution">
    <text evidence="8">The sequence shown here is derived from an EMBL/GenBank/DDBJ whole genome shotgun (WGS) entry which is preliminary data.</text>
</comment>
<feature type="compositionally biased region" description="Low complexity" evidence="6">
    <location>
        <begin position="30"/>
        <end position="54"/>
    </location>
</feature>
<feature type="region of interest" description="Disordered" evidence="6">
    <location>
        <begin position="1"/>
        <end position="73"/>
    </location>
</feature>
<evidence type="ECO:0000313" key="8">
    <source>
        <dbReference type="EMBL" id="KAK4183053.1"/>
    </source>
</evidence>
<protein>
    <submittedName>
        <fullName evidence="8">VIT family-domain-containing protein</fullName>
    </submittedName>
</protein>
<keyword evidence="9" id="KW-1185">Reference proteome</keyword>
<feature type="transmembrane region" description="Helical" evidence="7">
    <location>
        <begin position="215"/>
        <end position="240"/>
    </location>
</feature>
<dbReference type="PANTHER" id="PTHR31851">
    <property type="entry name" value="FE(2+)/MN(2+) TRANSPORTER PCL1"/>
    <property type="match status" value="1"/>
</dbReference>
<keyword evidence="3 7" id="KW-0812">Transmembrane</keyword>
<feature type="transmembrane region" description="Helical" evidence="7">
    <location>
        <begin position="115"/>
        <end position="136"/>
    </location>
</feature>
<dbReference type="EMBL" id="MU864582">
    <property type="protein sequence ID" value="KAK4183053.1"/>
    <property type="molecule type" value="Genomic_DNA"/>
</dbReference>
<feature type="compositionally biased region" description="Pro residues" evidence="6">
    <location>
        <begin position="14"/>
        <end position="29"/>
    </location>
</feature>
<comment type="subcellular location">
    <subcellularLocation>
        <location evidence="1">Endomembrane system</location>
        <topology evidence="1">Multi-pass membrane protein</topology>
    </subcellularLocation>
</comment>
<evidence type="ECO:0000256" key="5">
    <source>
        <dbReference type="ARBA" id="ARBA00023136"/>
    </source>
</evidence>